<dbReference type="AlphaFoldDB" id="A0A6L5X764"/>
<dbReference type="Proteomes" id="UP000481852">
    <property type="component" value="Unassembled WGS sequence"/>
</dbReference>
<dbReference type="EMBL" id="VULZ01000025">
    <property type="protein sequence ID" value="MSS16151.1"/>
    <property type="molecule type" value="Genomic_DNA"/>
</dbReference>
<keyword evidence="2" id="KW-1185">Reference proteome</keyword>
<protein>
    <submittedName>
        <fullName evidence="1">DUF669 domain-containing protein</fullName>
    </submittedName>
</protein>
<organism evidence="1 2">
    <name type="scientific">Porcincola intestinalis</name>
    <dbReference type="NCBI Taxonomy" id="2606632"/>
    <lineage>
        <taxon>Bacteria</taxon>
        <taxon>Bacillati</taxon>
        <taxon>Bacillota</taxon>
        <taxon>Clostridia</taxon>
        <taxon>Lachnospirales</taxon>
        <taxon>Lachnospiraceae</taxon>
        <taxon>Porcincola</taxon>
    </lineage>
</organism>
<reference evidence="1 2" key="1">
    <citation type="submission" date="2019-08" db="EMBL/GenBank/DDBJ databases">
        <title>In-depth cultivation of the pig gut microbiome towards novel bacterial diversity and tailored functional studies.</title>
        <authorList>
            <person name="Wylensek D."/>
            <person name="Hitch T.C.A."/>
            <person name="Clavel T."/>
        </authorList>
    </citation>
    <scope>NUCLEOTIDE SEQUENCE [LARGE SCALE GENOMIC DNA]</scope>
    <source>
        <strain evidence="1 2">Oil+RF-744-WCA-WT-11</strain>
    </source>
</reference>
<proteinExistence type="predicted"/>
<comment type="caution">
    <text evidence="1">The sequence shown here is derived from an EMBL/GenBank/DDBJ whole genome shotgun (WGS) entry which is preliminary data.</text>
</comment>
<sequence length="153" mass="17103">MGDLAQNNDGALDWGSTIVKDDEYTILPEGTYNFTVESIERGRFEGSDKLSACPQANLTLRVTNPIDGTEGKVFESLKLHAKMEWKLSQFFTSIGQKKKGEPLVMNWNTVPGSTGTLELEINHYTKNDGSKGENNRVKKFLPKEQKSFVPGKF</sequence>
<evidence type="ECO:0000313" key="2">
    <source>
        <dbReference type="Proteomes" id="UP000481852"/>
    </source>
</evidence>
<evidence type="ECO:0000313" key="1">
    <source>
        <dbReference type="EMBL" id="MSS16151.1"/>
    </source>
</evidence>
<name>A0A6L5X764_9FIRM</name>
<accession>A0A6L5X764</accession>
<gene>
    <name evidence="1" type="ORF">FYJ35_14155</name>
</gene>
<dbReference type="RefSeq" id="WP_154527580.1">
    <property type="nucleotide sequence ID" value="NZ_VULZ01000025.1"/>
</dbReference>